<feature type="domain" description="Chromo" evidence="15">
    <location>
        <begin position="285"/>
        <end position="356"/>
    </location>
</feature>
<evidence type="ECO:0000256" key="2">
    <source>
        <dbReference type="ARBA" id="ARBA00007025"/>
    </source>
</evidence>
<dbReference type="GO" id="GO:0005634">
    <property type="term" value="C:nucleus"/>
    <property type="evidence" value="ECO:0007669"/>
    <property type="project" value="UniProtKB-SubCell"/>
</dbReference>
<dbReference type="Gene3D" id="3.40.50.10810">
    <property type="entry name" value="Tandem AAA-ATPase domain"/>
    <property type="match status" value="1"/>
</dbReference>
<feature type="region of interest" description="Disordered" evidence="14">
    <location>
        <begin position="1064"/>
        <end position="1110"/>
    </location>
</feature>
<evidence type="ECO:0000256" key="10">
    <source>
        <dbReference type="ARBA" id="ARBA00022842"/>
    </source>
</evidence>
<keyword evidence="11" id="KW-0238">DNA-binding</keyword>
<dbReference type="Gene3D" id="2.40.50.40">
    <property type="match status" value="2"/>
</dbReference>
<dbReference type="SMART" id="SM01176">
    <property type="entry name" value="DUF4208"/>
    <property type="match status" value="1"/>
</dbReference>
<evidence type="ECO:0000256" key="12">
    <source>
        <dbReference type="ARBA" id="ARBA00023242"/>
    </source>
</evidence>
<gene>
    <name evidence="18" type="primary">CHD1</name>
    <name evidence="18" type="ORF">O9K51_01003</name>
</gene>
<dbReference type="Pfam" id="PF23588">
    <property type="entry name" value="HTH_CHD1_Hrp3"/>
    <property type="match status" value="1"/>
</dbReference>
<dbReference type="Gene3D" id="3.40.190.80">
    <property type="match status" value="1"/>
</dbReference>
<comment type="similarity">
    <text evidence="3">Belongs to the inositol monophosphatase superfamily.</text>
</comment>
<dbReference type="InterPro" id="IPR020583">
    <property type="entry name" value="Inositol_monoP_metal-BS"/>
</dbReference>
<dbReference type="Pfam" id="PF00271">
    <property type="entry name" value="Helicase_C"/>
    <property type="match status" value="1"/>
</dbReference>
<dbReference type="SMART" id="SM00298">
    <property type="entry name" value="CHROMO"/>
    <property type="match status" value="2"/>
</dbReference>
<name>A0AB34G3N6_9HYPO</name>
<dbReference type="InterPro" id="IPR038718">
    <property type="entry name" value="SNF2-like_sf"/>
</dbReference>
<keyword evidence="8" id="KW-0378">Hydrolase</keyword>
<dbReference type="InterPro" id="IPR001650">
    <property type="entry name" value="Helicase_C-like"/>
</dbReference>
<dbReference type="CDD" id="cd01517">
    <property type="entry name" value="PAP_phosphatase"/>
    <property type="match status" value="1"/>
</dbReference>
<dbReference type="CDD" id="cd18659">
    <property type="entry name" value="CD2_tandem"/>
    <property type="match status" value="1"/>
</dbReference>
<dbReference type="InterPro" id="IPR000953">
    <property type="entry name" value="Chromo/chromo_shadow_dom"/>
</dbReference>
<evidence type="ECO:0000256" key="9">
    <source>
        <dbReference type="ARBA" id="ARBA00022840"/>
    </source>
</evidence>
<evidence type="ECO:0000256" key="7">
    <source>
        <dbReference type="ARBA" id="ARBA00022741"/>
    </source>
</evidence>
<feature type="region of interest" description="Disordered" evidence="14">
    <location>
        <begin position="25"/>
        <end position="264"/>
    </location>
</feature>
<comment type="caution">
    <text evidence="18">The sequence shown here is derived from an EMBL/GenBank/DDBJ whole genome shotgun (WGS) entry which is preliminary data.</text>
</comment>
<dbReference type="PANTHER" id="PTHR45623:SF14">
    <property type="entry name" value="CHROMODOMAIN-HELICASE-DNA-BINDING PROTEIN 1"/>
    <property type="match status" value="1"/>
</dbReference>
<feature type="compositionally biased region" description="Polar residues" evidence="14">
    <location>
        <begin position="188"/>
        <end position="207"/>
    </location>
</feature>
<dbReference type="GO" id="GO:0034728">
    <property type="term" value="P:nucleosome organization"/>
    <property type="evidence" value="ECO:0007669"/>
    <property type="project" value="TreeGrafter"/>
</dbReference>
<feature type="compositionally biased region" description="Basic and acidic residues" evidence="14">
    <location>
        <begin position="1321"/>
        <end position="1335"/>
    </location>
</feature>
<dbReference type="InterPro" id="IPR000330">
    <property type="entry name" value="SNF2_N"/>
</dbReference>
<dbReference type="GO" id="GO:0000785">
    <property type="term" value="C:chromatin"/>
    <property type="evidence" value="ECO:0007669"/>
    <property type="project" value="TreeGrafter"/>
</dbReference>
<dbReference type="Pfam" id="PF00176">
    <property type="entry name" value="SNF2-rel_dom"/>
    <property type="match status" value="1"/>
</dbReference>
<evidence type="ECO:0000256" key="8">
    <source>
        <dbReference type="ARBA" id="ARBA00022801"/>
    </source>
</evidence>
<keyword evidence="7" id="KW-0547">Nucleotide-binding</keyword>
<dbReference type="GO" id="GO:0005524">
    <property type="term" value="F:ATP binding"/>
    <property type="evidence" value="ECO:0007669"/>
    <property type="project" value="UniProtKB-KW"/>
</dbReference>
<dbReference type="Pfam" id="PF13907">
    <property type="entry name" value="CHD1-like_C"/>
    <property type="match status" value="1"/>
</dbReference>
<evidence type="ECO:0000256" key="1">
    <source>
        <dbReference type="ARBA" id="ARBA00004123"/>
    </source>
</evidence>
<evidence type="ECO:0000259" key="15">
    <source>
        <dbReference type="PROSITE" id="PS50013"/>
    </source>
</evidence>
<dbReference type="InterPro" id="IPR025260">
    <property type="entry name" value="CHD1-like_C"/>
</dbReference>
<dbReference type="SMART" id="SM00490">
    <property type="entry name" value="HELICc"/>
    <property type="match status" value="1"/>
</dbReference>
<dbReference type="InterPro" id="IPR023780">
    <property type="entry name" value="Chromo_domain"/>
</dbReference>
<evidence type="ECO:0000256" key="3">
    <source>
        <dbReference type="ARBA" id="ARBA00009759"/>
    </source>
</evidence>
<dbReference type="Proteomes" id="UP001163105">
    <property type="component" value="Unassembled WGS sequence"/>
</dbReference>
<feature type="domain" description="Helicase C-terminal" evidence="17">
    <location>
        <begin position="785"/>
        <end position="946"/>
    </location>
</feature>
<feature type="binding site" evidence="13">
    <location>
        <position position="1708"/>
    </location>
    <ligand>
        <name>Mg(2+)</name>
        <dbReference type="ChEBI" id="CHEBI:18420"/>
        <label>1</label>
        <note>catalytic</note>
    </ligand>
</feature>
<dbReference type="InterPro" id="IPR016197">
    <property type="entry name" value="Chromo-like_dom_sf"/>
</dbReference>
<protein>
    <submittedName>
        <fullName evidence="18">Chromodomain helicase (Chd1)</fullName>
    </submittedName>
</protein>
<comment type="subunit">
    <text evidence="4">Component of the NuA4 histone acetyltransferase complex.</text>
</comment>
<dbReference type="GO" id="GO:0004386">
    <property type="term" value="F:helicase activity"/>
    <property type="evidence" value="ECO:0007669"/>
    <property type="project" value="UniProtKB-KW"/>
</dbReference>
<feature type="domain" description="Helicase ATP-binding" evidence="16">
    <location>
        <begin position="482"/>
        <end position="653"/>
    </location>
</feature>
<evidence type="ECO:0000256" key="6">
    <source>
        <dbReference type="ARBA" id="ARBA00022737"/>
    </source>
</evidence>
<dbReference type="Pfam" id="PF00385">
    <property type="entry name" value="Chromo"/>
    <property type="match status" value="2"/>
</dbReference>
<dbReference type="PROSITE" id="PS51192">
    <property type="entry name" value="HELICASE_ATP_BIND_1"/>
    <property type="match status" value="1"/>
</dbReference>
<dbReference type="SUPFAM" id="SSF56655">
    <property type="entry name" value="Carbohydrate phosphatase"/>
    <property type="match status" value="1"/>
</dbReference>
<keyword evidence="18" id="KW-0347">Helicase</keyword>
<feature type="compositionally biased region" description="Basic and acidic residues" evidence="14">
    <location>
        <begin position="72"/>
        <end position="93"/>
    </location>
</feature>
<evidence type="ECO:0000256" key="4">
    <source>
        <dbReference type="ARBA" id="ARBA00011353"/>
    </source>
</evidence>
<dbReference type="PROSITE" id="PS51194">
    <property type="entry name" value="HELICASE_CTER"/>
    <property type="match status" value="1"/>
</dbReference>
<comment type="cofactor">
    <cofactor evidence="13">
        <name>Mg(2+)</name>
        <dbReference type="ChEBI" id="CHEBI:18420"/>
    </cofactor>
</comment>
<evidence type="ECO:0000256" key="13">
    <source>
        <dbReference type="PIRSR" id="PIRSR600760-2"/>
    </source>
</evidence>
<dbReference type="Gene3D" id="3.30.540.10">
    <property type="entry name" value="Fructose-1,6-Bisphosphatase, subunit A, domain 1"/>
    <property type="match status" value="1"/>
</dbReference>
<dbReference type="InterPro" id="IPR014001">
    <property type="entry name" value="Helicase_ATP-bd"/>
</dbReference>
<comment type="similarity">
    <text evidence="2">Belongs to the SNF2/RAD54 helicase family.</text>
</comment>
<dbReference type="PANTHER" id="PTHR45623">
    <property type="entry name" value="CHROMODOMAIN-HELICASE-DNA-BINDING PROTEIN 3-RELATED-RELATED"/>
    <property type="match status" value="1"/>
</dbReference>
<evidence type="ECO:0000256" key="11">
    <source>
        <dbReference type="ARBA" id="ARBA00023125"/>
    </source>
</evidence>
<evidence type="ECO:0000259" key="17">
    <source>
        <dbReference type="PROSITE" id="PS51194"/>
    </source>
</evidence>
<keyword evidence="19" id="KW-1185">Reference proteome</keyword>
<dbReference type="EMBL" id="JAQHRD010000001">
    <property type="protein sequence ID" value="KAJ6446232.1"/>
    <property type="molecule type" value="Genomic_DNA"/>
</dbReference>
<dbReference type="Gene3D" id="6.10.140.1440">
    <property type="match status" value="1"/>
</dbReference>
<dbReference type="CDD" id="cd18793">
    <property type="entry name" value="SF2_C_SNF"/>
    <property type="match status" value="1"/>
</dbReference>
<dbReference type="SMART" id="SM00487">
    <property type="entry name" value="DEXDc"/>
    <property type="match status" value="1"/>
</dbReference>
<evidence type="ECO:0000313" key="18">
    <source>
        <dbReference type="EMBL" id="KAJ6446232.1"/>
    </source>
</evidence>
<dbReference type="Gene3D" id="1.10.10.60">
    <property type="entry name" value="Homeodomain-like"/>
    <property type="match status" value="1"/>
</dbReference>
<sequence>MPANVASLQPPTFAKAATMSSPIEGEAVNGHLSPADYKASPGLADNYKSEAELLDAHDTPADRSSPSVVDNHNGDDSNHFQDEHRMSDSERSSPGDASDDGDFDMQDGVVSEHDDDVDRNRASSAESSRPSKRKTPLEVDDFIQANPELYGLRRSTRARETRKLAESSESESDVAPSNRRQAKRRRMNQSLSSSKRGTPALQPSTNESDSDSDVYGGARAKSQQKKARLQRESQPTLALAEKRWSNRRAAQQVQQGAYEESDFEDEEELELGDGFYVADYVDDSPYVEKVVRHRLRDGLELQYDASRHDFEYFVKWQGKSHLHDTWETIENLRNVRGFRKVENYFRKLVELELDMRFGDDIPPETKEQFFLDRERDEAAFEDYTMVERIVAVRDGDEETEYFVKWKGLTYEECTWELASQISAEFQDKIDQFLDRSSRSWQSDRRETNIDTRSRMTKLEEQPDYIKGGELRQFQLKGLNFLCLNWTRANNVILADEMGLGKTVQTVSFLSWLRNTRGQEGPSLVVAPLSVIPAWCDTFNTWAPDLNYVVYLGPEDARNIIRDNELIVGGNPKKPKFNVLVTSYEFILQDWQFLQSIKWQTLAVDEAHRLKNRDSQLYSRLFSFGVPCKILITGTPIQNNLSELSALLDFLNPGKVVIDEDLESLSANDAQEKLQDLHASIAPYILRRTKETVESDLPPKTEKIIRVELSDVQLDYYKNILTRNYSALCDATGGHKNSLLNVMMELKKISNHPYMFPGAEERVLAGSIRREDQIKGLIASSGKMMLLDQLLSKLKKDGHRVLIFSQMVKMLDILGDYLSLRGYKFQRLDGTIAAGPRRMAINHFNAEDSDDFCFLLSTRAGGLGINLMTADTVVIFDSDWNPQADLQAMARAHRIGQKRPVNIYRLVSKETVEEEVLERARNKLLLEYLTIQAGVTDDGKANIREKMYEKGLKTDGPSSSEDIQMVLKMRSSKMFEQSGNQERLEQLDIDSILENAEVTKTKVDDKMNLSSGGIDWDNFMQVTDVKVDDINLDWDQIIPAEKLAEIKANEDKRKNEEYVAKLAAENAPRRATMKNRNKENDRADRLKKRQREQQQEEEEQRALMADPKRPLNDKEQRNLIKAYFRFGSIDDRGDDIIQEAKLGERDPEFVKSVLEDFIKAAKEAMEDNNVKMAEEEKKTGKTLTKKDRKAVLIDFGMLKKVNAETAIERPQQLHILRQAIRSQQDWRSFRLPDATKGANYSCPWGAKEDAMLLMGIDKHGFGAWVQIRDDPELDMSDKLFLEEHRIGKKEERTKQNDKLKAPGAVHLVRRSEYLLSVLQAKHSGDRATPKSAENHHRNNKKQQLANGHRGSGTASPAPHAAKKVRDRIVKMKSVIARGIGIGTSNIAAMNDDEMTTAETSRGETNIGGMNSAETISAETTNAETTIAGMSSVGTNSVGTTIAAIAIDVKTANNIIVSGIAKDDLRMREELARFDDNDAMIWFLLKPVRANFEKILSTTKENVKSSKERANIFGSELVAIGVFLDQQFSHSAANEALKNNFWDFLAALWPVDDTTLSHSFIANDTFCDIRATKLNMSHNHWHHELEAAQGAVLRAAKLTKKVLSTVSEVSKADSSPVTVADFAAQALIISILHDLFPDDAFVGEEDAAVLRRESGLRDRVYEIFSAAHDEAAGSGGPRRFTVEQMLDFIDMGGRGQGGGQGRFWVMDPVDGTATFLRGEQYAVSLALLQDGKEALGVVAYPNLKLDEAGRIHESSVDTQGLGIMLCAVKGQGATVTALSSTEARILPDPQPLEQLEGPSDISRTHIVDCSLNPPASRATMQKLATRLGATFPGTDVWSSHVRYAALLVGGGDLLIRIPSTSGSKSCIWDHAGAQLIFTESGGKVTDLDGRPVDFSAGRYLSNNRGLLSARKDIHARVLAVAQELMPGN</sequence>
<feature type="domain" description="Chromo" evidence="15">
    <location>
        <begin position="384"/>
        <end position="444"/>
    </location>
</feature>
<dbReference type="InterPro" id="IPR049730">
    <property type="entry name" value="SNF2/RAD54-like_C"/>
</dbReference>
<dbReference type="InterPro" id="IPR000760">
    <property type="entry name" value="Inositol_monophosphatase-like"/>
</dbReference>
<keyword evidence="6" id="KW-0677">Repeat</keyword>
<evidence type="ECO:0000256" key="5">
    <source>
        <dbReference type="ARBA" id="ARBA00022723"/>
    </source>
</evidence>
<feature type="region of interest" description="Disordered" evidence="14">
    <location>
        <begin position="1320"/>
        <end position="1364"/>
    </location>
</feature>
<dbReference type="GO" id="GO:0003677">
    <property type="term" value="F:DNA binding"/>
    <property type="evidence" value="ECO:0007669"/>
    <property type="project" value="UniProtKB-KW"/>
</dbReference>
<accession>A0AB34G3N6</accession>
<organism evidence="18 19">
    <name type="scientific">Purpureocillium lavendulum</name>
    <dbReference type="NCBI Taxonomy" id="1247861"/>
    <lineage>
        <taxon>Eukaryota</taxon>
        <taxon>Fungi</taxon>
        <taxon>Dikarya</taxon>
        <taxon>Ascomycota</taxon>
        <taxon>Pezizomycotina</taxon>
        <taxon>Sordariomycetes</taxon>
        <taxon>Hypocreomycetidae</taxon>
        <taxon>Hypocreales</taxon>
        <taxon>Ophiocordycipitaceae</taxon>
        <taxon>Purpureocillium</taxon>
    </lineage>
</organism>
<dbReference type="PROSITE" id="PS50013">
    <property type="entry name" value="CHROMO_2"/>
    <property type="match status" value="2"/>
</dbReference>
<feature type="compositionally biased region" description="Basic and acidic residues" evidence="14">
    <location>
        <begin position="157"/>
        <end position="166"/>
    </location>
</feature>
<keyword evidence="5 13" id="KW-0479">Metal-binding</keyword>
<keyword evidence="12" id="KW-0539">Nucleus</keyword>
<evidence type="ECO:0000313" key="19">
    <source>
        <dbReference type="Proteomes" id="UP001163105"/>
    </source>
</evidence>
<keyword evidence="10 13" id="KW-0460">Magnesium</keyword>
<dbReference type="GO" id="GO:0046872">
    <property type="term" value="F:metal ion binding"/>
    <property type="evidence" value="ECO:0007669"/>
    <property type="project" value="UniProtKB-KW"/>
</dbReference>
<comment type="subcellular location">
    <subcellularLocation>
        <location evidence="1">Nucleus</location>
    </subcellularLocation>
</comment>
<dbReference type="GO" id="GO:0140658">
    <property type="term" value="F:ATP-dependent chromatin remodeler activity"/>
    <property type="evidence" value="ECO:0007669"/>
    <property type="project" value="TreeGrafter"/>
</dbReference>
<dbReference type="GO" id="GO:0016887">
    <property type="term" value="F:ATP hydrolysis activity"/>
    <property type="evidence" value="ECO:0007669"/>
    <property type="project" value="TreeGrafter"/>
</dbReference>
<evidence type="ECO:0000259" key="16">
    <source>
        <dbReference type="PROSITE" id="PS51192"/>
    </source>
</evidence>
<dbReference type="InterPro" id="IPR027417">
    <property type="entry name" value="P-loop_NTPase"/>
</dbReference>
<feature type="binding site" evidence="13">
    <location>
        <position position="1867"/>
    </location>
    <ligand>
        <name>Mg(2+)</name>
        <dbReference type="ChEBI" id="CHEBI:18420"/>
        <label>1</label>
        <note>catalytic</note>
    </ligand>
</feature>
<keyword evidence="9" id="KW-0067">ATP-binding</keyword>
<feature type="compositionally biased region" description="Basic and acidic residues" evidence="14">
    <location>
        <begin position="47"/>
        <end position="61"/>
    </location>
</feature>
<dbReference type="FunFam" id="3.40.50.300:FF:000130">
    <property type="entry name" value="Chromodomain-helicase-DNA-binding protein 2 isoform 1"/>
    <property type="match status" value="1"/>
</dbReference>
<feature type="binding site" evidence="13">
    <location>
        <position position="1705"/>
    </location>
    <ligand>
        <name>Mg(2+)</name>
        <dbReference type="ChEBI" id="CHEBI:18420"/>
        <label>1</label>
        <note>catalytic</note>
    </ligand>
</feature>
<evidence type="ECO:0000256" key="14">
    <source>
        <dbReference type="SAM" id="MobiDB-lite"/>
    </source>
</evidence>
<feature type="compositionally biased region" description="Basic and acidic residues" evidence="14">
    <location>
        <begin position="110"/>
        <end position="121"/>
    </location>
</feature>
<dbReference type="Gene3D" id="3.40.50.300">
    <property type="entry name" value="P-loop containing nucleotide triphosphate hydrolases"/>
    <property type="match status" value="1"/>
</dbReference>
<feature type="binding site" evidence="13">
    <location>
        <position position="1642"/>
    </location>
    <ligand>
        <name>Mg(2+)</name>
        <dbReference type="ChEBI" id="CHEBI:18420"/>
        <label>1</label>
        <note>catalytic</note>
    </ligand>
</feature>
<dbReference type="InterPro" id="IPR056302">
    <property type="entry name" value="CHD1-2/Hrp3_HTH"/>
</dbReference>
<dbReference type="GO" id="GO:0042393">
    <property type="term" value="F:histone binding"/>
    <property type="evidence" value="ECO:0007669"/>
    <property type="project" value="TreeGrafter"/>
</dbReference>
<dbReference type="Pfam" id="PF00459">
    <property type="entry name" value="Inositol_P"/>
    <property type="match status" value="1"/>
</dbReference>
<dbReference type="PROSITE" id="PS00629">
    <property type="entry name" value="IMP_1"/>
    <property type="match status" value="1"/>
</dbReference>
<dbReference type="SUPFAM" id="SSF54160">
    <property type="entry name" value="Chromo domain-like"/>
    <property type="match status" value="2"/>
</dbReference>
<dbReference type="SUPFAM" id="SSF52540">
    <property type="entry name" value="P-loop containing nucleoside triphosphate hydrolases"/>
    <property type="match status" value="2"/>
</dbReference>
<dbReference type="GO" id="GO:0003682">
    <property type="term" value="F:chromatin binding"/>
    <property type="evidence" value="ECO:0007669"/>
    <property type="project" value="TreeGrafter"/>
</dbReference>
<proteinExistence type="inferred from homology"/>
<reference evidence="18" key="1">
    <citation type="submission" date="2023-01" db="EMBL/GenBank/DDBJ databases">
        <title>The growth and conidiation of Purpureocillium lavendulum are regulated by nitrogen source and histone H3K14 acetylation.</title>
        <authorList>
            <person name="Tang P."/>
            <person name="Han J."/>
            <person name="Zhang C."/>
            <person name="Tang P."/>
            <person name="Qi F."/>
            <person name="Zhang K."/>
            <person name="Liang L."/>
        </authorList>
    </citation>
    <scope>NUCLEOTIDE SEQUENCE</scope>
    <source>
        <strain evidence="18">YMF1.00683</strain>
    </source>
</reference>